<feature type="transmembrane region" description="Helical" evidence="1">
    <location>
        <begin position="6"/>
        <end position="26"/>
    </location>
</feature>
<keyword evidence="1" id="KW-1133">Transmembrane helix</keyword>
<feature type="non-terminal residue" evidence="2">
    <location>
        <position position="1"/>
    </location>
</feature>
<evidence type="ECO:0000313" key="2">
    <source>
        <dbReference type="EMBL" id="GAF80294.1"/>
    </source>
</evidence>
<comment type="caution">
    <text evidence="2">The sequence shown here is derived from an EMBL/GenBank/DDBJ whole genome shotgun (WGS) entry which is preliminary data.</text>
</comment>
<gene>
    <name evidence="2" type="ORF">S01H1_18403</name>
</gene>
<reference evidence="2" key="1">
    <citation type="journal article" date="2014" name="Front. Microbiol.">
        <title>High frequency of phylogenetically diverse reductive dehalogenase-homologous genes in deep subseafloor sedimentary metagenomes.</title>
        <authorList>
            <person name="Kawai M."/>
            <person name="Futagami T."/>
            <person name="Toyoda A."/>
            <person name="Takaki Y."/>
            <person name="Nishi S."/>
            <person name="Hori S."/>
            <person name="Arai W."/>
            <person name="Tsubouchi T."/>
            <person name="Morono Y."/>
            <person name="Uchiyama I."/>
            <person name="Ito T."/>
            <person name="Fujiyama A."/>
            <person name="Inagaki F."/>
            <person name="Takami H."/>
        </authorList>
    </citation>
    <scope>NUCLEOTIDE SEQUENCE</scope>
    <source>
        <strain evidence="2">Expedition CK06-06</strain>
    </source>
</reference>
<name>X0SH04_9ZZZZ</name>
<accession>X0SH04</accession>
<keyword evidence="1" id="KW-0812">Transmembrane</keyword>
<proteinExistence type="predicted"/>
<sequence>AVTGQAYFCLIVIAVLTNLVVFYRLIYVYRYLGQKGD</sequence>
<dbReference type="AlphaFoldDB" id="X0SH04"/>
<organism evidence="2">
    <name type="scientific">marine sediment metagenome</name>
    <dbReference type="NCBI Taxonomy" id="412755"/>
    <lineage>
        <taxon>unclassified sequences</taxon>
        <taxon>metagenomes</taxon>
        <taxon>ecological metagenomes</taxon>
    </lineage>
</organism>
<evidence type="ECO:0000256" key="1">
    <source>
        <dbReference type="SAM" id="Phobius"/>
    </source>
</evidence>
<protein>
    <submittedName>
        <fullName evidence="2">Uncharacterized protein</fullName>
    </submittedName>
</protein>
<keyword evidence="1" id="KW-0472">Membrane</keyword>
<dbReference type="EMBL" id="BARS01009840">
    <property type="protein sequence ID" value="GAF80294.1"/>
    <property type="molecule type" value="Genomic_DNA"/>
</dbReference>